<proteinExistence type="predicted"/>
<dbReference type="EMBL" id="JAVDYB010000001">
    <property type="protein sequence ID" value="MDR7277679.1"/>
    <property type="molecule type" value="Genomic_DNA"/>
</dbReference>
<dbReference type="SUPFAM" id="SSF140959">
    <property type="entry name" value="Indolic compounds 2,3-dioxygenase-like"/>
    <property type="match status" value="1"/>
</dbReference>
<evidence type="ECO:0000313" key="2">
    <source>
        <dbReference type="Proteomes" id="UP001183643"/>
    </source>
</evidence>
<sequence>MSHEHAHPVSPGAGATGYVRYMRTDVLLSLQRSADEWVHPDELLFQATHQAHELFLKAASHSLARAVTQMDGHRPMAAQLLVDRATLTLRLLTDQLQLLRTISPADFHTIRTALGHGSGVESPGWQEFRLRARTANTAFLSLLDTAAIDLRQLYQGDPTVPLYRLAEALVSLDESVSRWRADHYALAVRLLGHNARGTQQTPVEALARPVSHRFFPRLWALRALLTATPPRVESGEGDL</sequence>
<dbReference type="AlphaFoldDB" id="A0AAE4CC73"/>
<dbReference type="InterPro" id="IPR004981">
    <property type="entry name" value="Trp_2_3_dOase"/>
</dbReference>
<dbReference type="Pfam" id="PF03301">
    <property type="entry name" value="Trp_dioxygenase"/>
    <property type="match status" value="1"/>
</dbReference>
<dbReference type="PANTHER" id="PTHR10138:SF0">
    <property type="entry name" value="TRYPTOPHAN 2,3-DIOXYGENASE"/>
    <property type="match status" value="1"/>
</dbReference>
<protein>
    <submittedName>
        <fullName evidence="1">Tryptophan 2,3-dioxygenase</fullName>
        <ecNumber evidence="1">1.13.11.11</ecNumber>
    </submittedName>
</protein>
<gene>
    <name evidence="1" type="ORF">J2S41_004457</name>
</gene>
<dbReference type="InterPro" id="IPR037217">
    <property type="entry name" value="Trp/Indoleamine_2_3_dOase-like"/>
</dbReference>
<dbReference type="GO" id="GO:0020037">
    <property type="term" value="F:heme binding"/>
    <property type="evidence" value="ECO:0007669"/>
    <property type="project" value="InterPro"/>
</dbReference>
<keyword evidence="2" id="KW-1185">Reference proteome</keyword>
<dbReference type="GO" id="GO:0046872">
    <property type="term" value="F:metal ion binding"/>
    <property type="evidence" value="ECO:0007669"/>
    <property type="project" value="InterPro"/>
</dbReference>
<dbReference type="Proteomes" id="UP001183643">
    <property type="component" value="Unassembled WGS sequence"/>
</dbReference>
<evidence type="ECO:0000313" key="1">
    <source>
        <dbReference type="EMBL" id="MDR7277679.1"/>
    </source>
</evidence>
<comment type="caution">
    <text evidence="1">The sequence shown here is derived from an EMBL/GenBank/DDBJ whole genome shotgun (WGS) entry which is preliminary data.</text>
</comment>
<dbReference type="EC" id="1.13.11.11" evidence="1"/>
<accession>A0AAE4CC73</accession>
<dbReference type="PANTHER" id="PTHR10138">
    <property type="entry name" value="TRYPTOPHAN 2,3-DIOXYGENASE"/>
    <property type="match status" value="1"/>
</dbReference>
<reference evidence="1" key="1">
    <citation type="submission" date="2023-07" db="EMBL/GenBank/DDBJ databases">
        <title>Sequencing the genomes of 1000 actinobacteria strains.</title>
        <authorList>
            <person name="Klenk H.-P."/>
        </authorList>
    </citation>
    <scope>NUCLEOTIDE SEQUENCE</scope>
    <source>
        <strain evidence="1">DSM 44707</strain>
    </source>
</reference>
<keyword evidence="1" id="KW-0560">Oxidoreductase</keyword>
<dbReference type="RefSeq" id="WP_310370119.1">
    <property type="nucleotide sequence ID" value="NZ_JAVDYB010000001.1"/>
</dbReference>
<dbReference type="GO" id="GO:0019441">
    <property type="term" value="P:L-tryptophan catabolic process to kynurenine"/>
    <property type="evidence" value="ECO:0007669"/>
    <property type="project" value="InterPro"/>
</dbReference>
<dbReference type="Gene3D" id="1.20.58.480">
    <property type="match status" value="2"/>
</dbReference>
<dbReference type="GO" id="GO:0004833">
    <property type="term" value="F:L-tryptophan 2,3-dioxygenase activity"/>
    <property type="evidence" value="ECO:0007669"/>
    <property type="project" value="UniProtKB-EC"/>
</dbReference>
<dbReference type="GO" id="GO:0019442">
    <property type="term" value="P:L-tryptophan catabolic process to acetyl-CoA"/>
    <property type="evidence" value="ECO:0007669"/>
    <property type="project" value="TreeGrafter"/>
</dbReference>
<organism evidence="1 2">
    <name type="scientific">Catenuloplanes atrovinosus</name>
    <dbReference type="NCBI Taxonomy" id="137266"/>
    <lineage>
        <taxon>Bacteria</taxon>
        <taxon>Bacillati</taxon>
        <taxon>Actinomycetota</taxon>
        <taxon>Actinomycetes</taxon>
        <taxon>Micromonosporales</taxon>
        <taxon>Micromonosporaceae</taxon>
        <taxon>Catenuloplanes</taxon>
    </lineage>
</organism>
<name>A0AAE4CC73_9ACTN</name>